<evidence type="ECO:0000313" key="3">
    <source>
        <dbReference type="Proteomes" id="UP000494110"/>
    </source>
</evidence>
<keyword evidence="1" id="KW-0732">Signal</keyword>
<protein>
    <submittedName>
        <fullName evidence="2">Uncharacterized protein</fullName>
    </submittedName>
</protein>
<dbReference type="AlphaFoldDB" id="A0A6P3BN24"/>
<feature type="signal peptide" evidence="1">
    <location>
        <begin position="1"/>
        <end position="32"/>
    </location>
</feature>
<feature type="chain" id="PRO_5026814788" evidence="1">
    <location>
        <begin position="33"/>
        <end position="138"/>
    </location>
</feature>
<dbReference type="RefSeq" id="WP_175016232.1">
    <property type="nucleotide sequence ID" value="NZ_CABVQN010000057.1"/>
</dbReference>
<sequence length="138" mass="15263">MSGRFTSFTDRRNRIRFTALLGWVLLAGNAAADVPPKPPGPVVMVHFDYYEKDNARLHALEQRLDRAVKQAGAGELGETELHRDGNDGYLYLYGASADRLYAVARPILKSSGWLTGTEITLRRDAGAQTFPLRGDSAR</sequence>
<reference evidence="2 3" key="1">
    <citation type="submission" date="2019-09" db="EMBL/GenBank/DDBJ databases">
        <authorList>
            <person name="Depoorter E."/>
        </authorList>
    </citation>
    <scope>NUCLEOTIDE SEQUENCE [LARGE SCALE GENOMIC DNA]</scope>
    <source>
        <strain evidence="2">R-39750</strain>
    </source>
</reference>
<accession>A0A6P3BN24</accession>
<evidence type="ECO:0000256" key="1">
    <source>
        <dbReference type="SAM" id="SignalP"/>
    </source>
</evidence>
<proteinExistence type="predicted"/>
<gene>
    <name evidence="2" type="ORF">BLA39750_07282</name>
</gene>
<dbReference type="Proteomes" id="UP000494110">
    <property type="component" value="Unassembled WGS sequence"/>
</dbReference>
<organism evidence="2 3">
    <name type="scientific">Burkholderia lata (strain ATCC 17760 / DSM 23089 / LMG 22485 / NCIMB 9086 / R18194 / 383)</name>
    <dbReference type="NCBI Taxonomy" id="482957"/>
    <lineage>
        <taxon>Bacteria</taxon>
        <taxon>Pseudomonadati</taxon>
        <taxon>Pseudomonadota</taxon>
        <taxon>Betaproteobacteria</taxon>
        <taxon>Burkholderiales</taxon>
        <taxon>Burkholderiaceae</taxon>
        <taxon>Burkholderia</taxon>
        <taxon>Burkholderia cepacia complex</taxon>
    </lineage>
</organism>
<evidence type="ECO:0000313" key="2">
    <source>
        <dbReference type="EMBL" id="VWD60254.1"/>
    </source>
</evidence>
<name>A0A6P3BN24_BURL3</name>
<dbReference type="EMBL" id="CABVQN010000057">
    <property type="protein sequence ID" value="VWD60254.1"/>
    <property type="molecule type" value="Genomic_DNA"/>
</dbReference>